<evidence type="ECO:0000313" key="2">
    <source>
        <dbReference type="EMBL" id="NYI86692.1"/>
    </source>
</evidence>
<dbReference type="Gene3D" id="3.40.50.620">
    <property type="entry name" value="HUPs"/>
    <property type="match status" value="1"/>
</dbReference>
<accession>A0A853AVK8</accession>
<organism evidence="2 3">
    <name type="scientific">Amycolatopsis endophytica</name>
    <dbReference type="NCBI Taxonomy" id="860233"/>
    <lineage>
        <taxon>Bacteria</taxon>
        <taxon>Bacillati</taxon>
        <taxon>Actinomycetota</taxon>
        <taxon>Actinomycetes</taxon>
        <taxon>Pseudonocardiales</taxon>
        <taxon>Pseudonocardiaceae</taxon>
        <taxon>Amycolatopsis</taxon>
    </lineage>
</organism>
<dbReference type="EMBL" id="JACCFK010000001">
    <property type="protein sequence ID" value="NYI86692.1"/>
    <property type="molecule type" value="Genomic_DNA"/>
</dbReference>
<protein>
    <recommendedName>
        <fullName evidence="4">Phosphoadenosine phosphosulfate reductase</fullName>
    </recommendedName>
</protein>
<feature type="region of interest" description="Disordered" evidence="1">
    <location>
        <begin position="275"/>
        <end position="304"/>
    </location>
</feature>
<keyword evidence="3" id="KW-1185">Reference proteome</keyword>
<dbReference type="PROSITE" id="PS51257">
    <property type="entry name" value="PROKAR_LIPOPROTEIN"/>
    <property type="match status" value="1"/>
</dbReference>
<dbReference type="AlphaFoldDB" id="A0A853AVK8"/>
<evidence type="ECO:0008006" key="4">
    <source>
        <dbReference type="Google" id="ProtNLM"/>
    </source>
</evidence>
<gene>
    <name evidence="2" type="ORF">HNR02_000015</name>
</gene>
<evidence type="ECO:0000313" key="3">
    <source>
        <dbReference type="Proteomes" id="UP000549616"/>
    </source>
</evidence>
<reference evidence="2 3" key="1">
    <citation type="submission" date="2020-07" db="EMBL/GenBank/DDBJ databases">
        <title>Sequencing the genomes of 1000 actinobacteria strains.</title>
        <authorList>
            <person name="Klenk H.-P."/>
        </authorList>
    </citation>
    <scope>NUCLEOTIDE SEQUENCE [LARGE SCALE GENOMIC DNA]</scope>
    <source>
        <strain evidence="2 3">DSM 104006</strain>
    </source>
</reference>
<dbReference type="Proteomes" id="UP000549616">
    <property type="component" value="Unassembled WGS sequence"/>
</dbReference>
<dbReference type="SUPFAM" id="SSF52402">
    <property type="entry name" value="Adenine nucleotide alpha hydrolases-like"/>
    <property type="match status" value="1"/>
</dbReference>
<proteinExistence type="predicted"/>
<dbReference type="InterPro" id="IPR014729">
    <property type="entry name" value="Rossmann-like_a/b/a_fold"/>
</dbReference>
<name>A0A853AVK8_9PSEU</name>
<feature type="compositionally biased region" description="Low complexity" evidence="1">
    <location>
        <begin position="284"/>
        <end position="293"/>
    </location>
</feature>
<comment type="caution">
    <text evidence="2">The sequence shown here is derived from an EMBL/GenBank/DDBJ whole genome shotgun (WGS) entry which is preliminary data.</text>
</comment>
<evidence type="ECO:0000256" key="1">
    <source>
        <dbReference type="SAM" id="MobiDB-lite"/>
    </source>
</evidence>
<sequence length="356" mass="40097">MTAVQRTASTKPALRLLSLGAGVQSTTVLLLACEGIIPRFDVALFADTGWEPRAVYANLERLRVHAERAGIPVQRVSAGNIRTDALDPMHRFVSMPLHTLNPDGSRGLARRQCTSEYKITPLKKAARELLGYPHPRRVPSGVFAEQAIGISTDEIGRARDSGVRFIHNIFPLLDLGFDRARCVEYLRERGFGATVKSACIGCPFHGNAGWRWIRDHDPDGWEQAVEFDRAIRHGYPHASKHGQLLRGQYFLHRSCKPLDEVDLDTPARHPQLIPTPATLDEEGAAPPGHAAPALRSANQTPREPPALRHEWEYFHDHRRRAERHLKSEGGRHCHISCFVSDRRACPFRRPGHRRRR</sequence>